<dbReference type="Proteomes" id="UP000316330">
    <property type="component" value="Unassembled WGS sequence"/>
</dbReference>
<comment type="similarity">
    <text evidence="1">Belongs to the bactofilin family.</text>
</comment>
<gene>
    <name evidence="3" type="ORF">FPZ45_08120</name>
</gene>
<proteinExistence type="inferred from homology"/>
<feature type="region of interest" description="Disordered" evidence="2">
    <location>
        <begin position="111"/>
        <end position="155"/>
    </location>
</feature>
<sequence length="155" mass="15750">MFKEKNKRTSGTTDTLIGAGTEMNGLLKSEAGVRIEGAYQGDIESKGDIVIGEGGVAKSNITARDVTIAGKVYGDVHTFGKLIITATGQLHGNSHAAILRVHEGGILNGSSRMERGESRTANVATGDSAPSVGHLPGSGAVLGGGHADKKAKQAG</sequence>
<dbReference type="Pfam" id="PF04519">
    <property type="entry name" value="Bactofilin"/>
    <property type="match status" value="1"/>
</dbReference>
<dbReference type="PANTHER" id="PTHR35024:SF4">
    <property type="entry name" value="POLYMER-FORMING CYTOSKELETAL PROTEIN"/>
    <property type="match status" value="1"/>
</dbReference>
<dbReference type="InterPro" id="IPR007607">
    <property type="entry name" value="BacA/B"/>
</dbReference>
<comment type="caution">
    <text evidence="3">The sequence shown here is derived from an EMBL/GenBank/DDBJ whole genome shotgun (WGS) entry which is preliminary data.</text>
</comment>
<dbReference type="EMBL" id="VNJJ01000004">
    <property type="protein sequence ID" value="TVY01112.1"/>
    <property type="molecule type" value="Genomic_DNA"/>
</dbReference>
<evidence type="ECO:0000313" key="3">
    <source>
        <dbReference type="EMBL" id="TVY01112.1"/>
    </source>
</evidence>
<protein>
    <submittedName>
        <fullName evidence="3">Polymer-forming cytoskeletal protein</fullName>
    </submittedName>
</protein>
<keyword evidence="4" id="KW-1185">Reference proteome</keyword>
<name>A0A559JMK8_9BACL</name>
<dbReference type="OrthoDB" id="9789407at2"/>
<feature type="compositionally biased region" description="Basic and acidic residues" evidence="2">
    <location>
        <begin position="146"/>
        <end position="155"/>
    </location>
</feature>
<dbReference type="AlphaFoldDB" id="A0A559JMK8"/>
<accession>A0A559JMK8</accession>
<dbReference type="PANTHER" id="PTHR35024">
    <property type="entry name" value="HYPOTHETICAL CYTOSOLIC PROTEIN"/>
    <property type="match status" value="1"/>
</dbReference>
<organism evidence="3 4">
    <name type="scientific">Cohnella terricola</name>
    <dbReference type="NCBI Taxonomy" id="1289167"/>
    <lineage>
        <taxon>Bacteria</taxon>
        <taxon>Bacillati</taxon>
        <taxon>Bacillota</taxon>
        <taxon>Bacilli</taxon>
        <taxon>Bacillales</taxon>
        <taxon>Paenibacillaceae</taxon>
        <taxon>Cohnella</taxon>
    </lineage>
</organism>
<reference evidence="3 4" key="1">
    <citation type="submission" date="2019-07" db="EMBL/GenBank/DDBJ databases">
        <authorList>
            <person name="Kim J."/>
        </authorList>
    </citation>
    <scope>NUCLEOTIDE SEQUENCE [LARGE SCALE GENOMIC DNA]</scope>
    <source>
        <strain evidence="3 4">G13</strain>
    </source>
</reference>
<evidence type="ECO:0000313" key="4">
    <source>
        <dbReference type="Proteomes" id="UP000316330"/>
    </source>
</evidence>
<evidence type="ECO:0000256" key="1">
    <source>
        <dbReference type="ARBA" id="ARBA00044755"/>
    </source>
</evidence>
<dbReference type="RefSeq" id="WP_144700119.1">
    <property type="nucleotide sequence ID" value="NZ_VNJJ01000004.1"/>
</dbReference>
<evidence type="ECO:0000256" key="2">
    <source>
        <dbReference type="SAM" id="MobiDB-lite"/>
    </source>
</evidence>